<keyword evidence="3" id="KW-1185">Reference proteome</keyword>
<protein>
    <submittedName>
        <fullName evidence="2">Uncharacterized protein</fullName>
    </submittedName>
</protein>
<dbReference type="EMBL" id="CACVBS010000051">
    <property type="protein sequence ID" value="CAA7265939.1"/>
    <property type="molecule type" value="Genomic_DNA"/>
</dbReference>
<organism evidence="2 3">
    <name type="scientific">Cyclocybe aegerita</name>
    <name type="common">Black poplar mushroom</name>
    <name type="synonym">Agrocybe aegerita</name>
    <dbReference type="NCBI Taxonomy" id="1973307"/>
    <lineage>
        <taxon>Eukaryota</taxon>
        <taxon>Fungi</taxon>
        <taxon>Dikarya</taxon>
        <taxon>Basidiomycota</taxon>
        <taxon>Agaricomycotina</taxon>
        <taxon>Agaricomycetes</taxon>
        <taxon>Agaricomycetidae</taxon>
        <taxon>Agaricales</taxon>
        <taxon>Agaricineae</taxon>
        <taxon>Bolbitiaceae</taxon>
        <taxon>Cyclocybe</taxon>
    </lineage>
</organism>
<sequence>MNKSEPYLPISDKPFWERDQEEDDPLNSVADSCVLLQSLKQSRERWLFRTFPKFSSRSRGNKNADVVPPPHTIQTRGRCDLEVGPHIFPDTLFYEVHYLPTQAPQSATANHYWQSSYTAPYSHTIPTSTSQTPQPPTTVQPEPEKASTSNPFMSSLPSVAAVTPSLISQVNTAASSNPILANLLQLAAAGKATPDQLKTLGLLIQSLANLERTPSAIAPPSQQLSPLQPTPAQMDYYRNMPTLPPVKAFDIVIEFRETPNDRWLFPRGPVYAERKPRTNFASLNQDILLLTCLPFDDAMKTRASAPNGTETSLTPCVKSPVTLTLKEAPATIWDTINRWTGGEEKMNVNKTYIEGLVVPPRLYLGLQLPPGPTLTQLQQACASPYPMKTLKQGPTAMHTRAPRKRTNAQRKGAGNSNAPEGTASTISESIVIKRPRTSKSFTTTPIQCHSCKQTDVPLIMGGRFCRPCAEKQTASAIAPPSSTTVPAVHVLPPSS</sequence>
<evidence type="ECO:0000313" key="3">
    <source>
        <dbReference type="Proteomes" id="UP000467700"/>
    </source>
</evidence>
<proteinExistence type="predicted"/>
<feature type="region of interest" description="Disordered" evidence="1">
    <location>
        <begin position="391"/>
        <end position="443"/>
    </location>
</feature>
<feature type="region of interest" description="Disordered" evidence="1">
    <location>
        <begin position="57"/>
        <end position="77"/>
    </location>
</feature>
<comment type="caution">
    <text evidence="2">The sequence shown here is derived from an EMBL/GenBank/DDBJ whole genome shotgun (WGS) entry which is preliminary data.</text>
</comment>
<dbReference type="Proteomes" id="UP000467700">
    <property type="component" value="Unassembled WGS sequence"/>
</dbReference>
<name>A0A8S0VS56_CYCAE</name>
<dbReference type="OrthoDB" id="5338195at2759"/>
<evidence type="ECO:0000313" key="2">
    <source>
        <dbReference type="EMBL" id="CAA7265939.1"/>
    </source>
</evidence>
<reference evidence="2 3" key="1">
    <citation type="submission" date="2020-01" db="EMBL/GenBank/DDBJ databases">
        <authorList>
            <person name="Gupta K D."/>
        </authorList>
    </citation>
    <scope>NUCLEOTIDE SEQUENCE [LARGE SCALE GENOMIC DNA]</scope>
</reference>
<feature type="region of interest" description="Disordered" evidence="1">
    <location>
        <begin position="1"/>
        <end position="23"/>
    </location>
</feature>
<feature type="compositionally biased region" description="Low complexity" evidence="1">
    <location>
        <begin position="123"/>
        <end position="132"/>
    </location>
</feature>
<feature type="region of interest" description="Disordered" evidence="1">
    <location>
        <begin position="123"/>
        <end position="150"/>
    </location>
</feature>
<feature type="compositionally biased region" description="Polar residues" evidence="1">
    <location>
        <begin position="414"/>
        <end position="428"/>
    </location>
</feature>
<evidence type="ECO:0000256" key="1">
    <source>
        <dbReference type="SAM" id="MobiDB-lite"/>
    </source>
</evidence>
<dbReference type="AlphaFoldDB" id="A0A8S0VS56"/>
<accession>A0A8S0VS56</accession>
<gene>
    <name evidence="2" type="ORF">AAE3_LOCUS8043</name>
</gene>